<dbReference type="InterPro" id="IPR029058">
    <property type="entry name" value="AB_hydrolase_fold"/>
</dbReference>
<dbReference type="AlphaFoldDB" id="A0A0A2DFT0"/>
<dbReference type="PANTHER" id="PTHR48081:SF8">
    <property type="entry name" value="ALPHA_BETA HYDROLASE FOLD-3 DOMAIN-CONTAINING PROTEIN-RELATED"/>
    <property type="match status" value="1"/>
</dbReference>
<evidence type="ECO:0000313" key="5">
    <source>
        <dbReference type="Proteomes" id="UP000030145"/>
    </source>
</evidence>
<dbReference type="Pfam" id="PF07859">
    <property type="entry name" value="Abhydrolase_3"/>
    <property type="match status" value="1"/>
</dbReference>
<evidence type="ECO:0000256" key="2">
    <source>
        <dbReference type="SAM" id="MobiDB-lite"/>
    </source>
</evidence>
<dbReference type="SUPFAM" id="SSF53474">
    <property type="entry name" value="alpha/beta-Hydrolases"/>
    <property type="match status" value="1"/>
</dbReference>
<feature type="region of interest" description="Disordered" evidence="2">
    <location>
        <begin position="1"/>
        <end position="22"/>
    </location>
</feature>
<dbReference type="PANTHER" id="PTHR48081">
    <property type="entry name" value="AB HYDROLASE SUPERFAMILY PROTEIN C4A8.06C"/>
    <property type="match status" value="1"/>
</dbReference>
<dbReference type="InterPro" id="IPR050300">
    <property type="entry name" value="GDXG_lipolytic_enzyme"/>
</dbReference>
<name>A0A0A2DFT0_9CORY</name>
<accession>A0A0A2DFT0</accession>
<evidence type="ECO:0000259" key="3">
    <source>
        <dbReference type="Pfam" id="PF07859"/>
    </source>
</evidence>
<proteinExistence type="predicted"/>
<evidence type="ECO:0000313" key="4">
    <source>
        <dbReference type="EMBL" id="KGM18010.1"/>
    </source>
</evidence>
<protein>
    <recommendedName>
        <fullName evidence="3">Alpha/beta hydrolase fold-3 domain-containing protein</fullName>
    </recommendedName>
</protein>
<gene>
    <name evidence="4" type="ORF">MA47_10995</name>
</gene>
<evidence type="ECO:0000256" key="1">
    <source>
        <dbReference type="ARBA" id="ARBA00022801"/>
    </source>
</evidence>
<dbReference type="Proteomes" id="UP000030145">
    <property type="component" value="Unassembled WGS sequence"/>
</dbReference>
<keyword evidence="1" id="KW-0378">Hydrolase</keyword>
<feature type="domain" description="Alpha/beta hydrolase fold-3" evidence="3">
    <location>
        <begin position="34"/>
        <end position="261"/>
    </location>
</feature>
<dbReference type="Gene3D" id="3.40.50.1820">
    <property type="entry name" value="alpha/beta hydrolase"/>
    <property type="match status" value="1"/>
</dbReference>
<dbReference type="EMBL" id="JRVJ01000028">
    <property type="protein sequence ID" value="KGM18010.1"/>
    <property type="molecule type" value="Genomic_DNA"/>
</dbReference>
<reference evidence="4 5" key="1">
    <citation type="submission" date="2014-10" db="EMBL/GenBank/DDBJ databases">
        <title>Whole Genome sequence of Corynebacterium auriscanis strain CIP 106629.</title>
        <authorList>
            <person name="Hassan S.S."/>
            <person name="Jamal S.B."/>
            <person name="Tiwari S."/>
            <person name="Oliveira L.D.C."/>
            <person name="Souza F."/>
            <person name="Mariano D.C."/>
            <person name="Almeida S."/>
            <person name="Dorella F."/>
            <person name="Pereira F."/>
            <person name="Carvalho A."/>
            <person name="Leal C.A."/>
            <person name="Soares S.D.C."/>
            <person name="Figueiredo H.C."/>
            <person name="Silva A."/>
            <person name="Azevedo V.A."/>
        </authorList>
    </citation>
    <scope>NUCLEOTIDE SEQUENCE [LARGE SCALE GENOMIC DNA]</scope>
    <source>
        <strain evidence="4 5">CIP 106629</strain>
    </source>
</reference>
<dbReference type="InterPro" id="IPR013094">
    <property type="entry name" value="AB_hydrolase_3"/>
</dbReference>
<keyword evidence="5" id="KW-1185">Reference proteome</keyword>
<comment type="caution">
    <text evidence="4">The sequence shown here is derived from an EMBL/GenBank/DDBJ whole genome shotgun (WGS) entry which is preliminary data.</text>
</comment>
<organism evidence="4 5">
    <name type="scientific">Corynebacterium auriscanis</name>
    <dbReference type="NCBI Taxonomy" id="99807"/>
    <lineage>
        <taxon>Bacteria</taxon>
        <taxon>Bacillati</taxon>
        <taxon>Actinomycetota</taxon>
        <taxon>Actinomycetes</taxon>
        <taxon>Mycobacteriales</taxon>
        <taxon>Corynebacteriaceae</taxon>
        <taxon>Corynebacterium</taxon>
    </lineage>
</organism>
<dbReference type="GO" id="GO:0016787">
    <property type="term" value="F:hydrolase activity"/>
    <property type="evidence" value="ECO:0007669"/>
    <property type="project" value="UniProtKB-KW"/>
</dbReference>
<sequence>MKFEGVTAEGPSTTSESDHLDEVSPAKAADKAVLYVLPGGFVKPIQPRNWNFVSQLAEAGLRVDIPLYGLVPDYSAAHGLPLIRECYRQLVADHGADNVTVIADSAGGGLFLSALAWPFGDSMAGSNVAESPLPAPKAIVLNAPWLDMDLSNPDIEEFLPSDPLLNPQVLRPQGVLWASGLVTAGICSDAAATQHPAVSPLLMTSEKLCEALSSPRPAHTYIYCGTRDISLPDCGKLASRIKEVGAVATLHEEEGAIHMYHLTNTPEGRAARKRMIEIATT</sequence>